<reference evidence="2 3" key="1">
    <citation type="submission" date="2015-08" db="EMBL/GenBank/DDBJ databases">
        <title>Whole genome sequence of Flavobacterium akiainvivens IK-1T, from decaying Wikstroemia oahuensis, an endemic Hawaiian shrub.</title>
        <authorList>
            <person name="Wan X."/>
            <person name="Hou S."/>
            <person name="Saito J."/>
            <person name="Donachie S."/>
        </authorList>
    </citation>
    <scope>NUCLEOTIDE SEQUENCE [LARGE SCALE GENOMIC DNA]</scope>
    <source>
        <strain evidence="2 3">IK-1</strain>
    </source>
</reference>
<accession>A0A0M8MAM7</accession>
<dbReference type="InterPro" id="IPR046166">
    <property type="entry name" value="DUF6168"/>
</dbReference>
<gene>
    <name evidence="2" type="ORF">AM493_14505</name>
</gene>
<dbReference type="Pfam" id="PF19665">
    <property type="entry name" value="DUF6168"/>
    <property type="match status" value="1"/>
</dbReference>
<keyword evidence="1" id="KW-0472">Membrane</keyword>
<comment type="caution">
    <text evidence="2">The sequence shown here is derived from an EMBL/GenBank/DDBJ whole genome shotgun (WGS) entry which is preliminary data.</text>
</comment>
<name>A0A0M8MAM7_9FLAO</name>
<dbReference type="AlphaFoldDB" id="A0A0M8MAM7"/>
<dbReference type="RefSeq" id="WP_054408752.1">
    <property type="nucleotide sequence ID" value="NZ_FOYA01000022.1"/>
</dbReference>
<feature type="transmembrane region" description="Helical" evidence="1">
    <location>
        <begin position="106"/>
        <end position="124"/>
    </location>
</feature>
<evidence type="ECO:0000313" key="2">
    <source>
        <dbReference type="EMBL" id="KOS07113.1"/>
    </source>
</evidence>
<keyword evidence="3" id="KW-1185">Reference proteome</keyword>
<keyword evidence="1" id="KW-0812">Transmembrane</keyword>
<dbReference type="Proteomes" id="UP000037755">
    <property type="component" value="Unassembled WGS sequence"/>
</dbReference>
<dbReference type="PATRIC" id="fig|1202724.3.peg.3012"/>
<protein>
    <submittedName>
        <fullName evidence="2">Uncharacterized protein</fullName>
    </submittedName>
</protein>
<evidence type="ECO:0000313" key="3">
    <source>
        <dbReference type="Proteomes" id="UP000037755"/>
    </source>
</evidence>
<evidence type="ECO:0000256" key="1">
    <source>
        <dbReference type="SAM" id="Phobius"/>
    </source>
</evidence>
<dbReference type="OrthoDB" id="1375605at2"/>
<proteinExistence type="predicted"/>
<dbReference type="STRING" id="1202724.AM493_14505"/>
<feature type="transmembrane region" description="Helical" evidence="1">
    <location>
        <begin position="72"/>
        <end position="91"/>
    </location>
</feature>
<feature type="transmembrane region" description="Helical" evidence="1">
    <location>
        <begin position="36"/>
        <end position="60"/>
    </location>
</feature>
<keyword evidence="1" id="KW-1133">Transmembrane helix</keyword>
<sequence length="131" mass="14583">MHKDFLAGALKAGLVAGLFLIVNLLLYHFTALGAHYAGFVYSLPVLYVLYYGFSLIILFSLQMVQKNSASQIGYVFLGLTTLKAVGAYFVARPIISKTIDASAEKINFFLVFVLFLLIEVYFTAKLLNKKQ</sequence>
<dbReference type="EMBL" id="LIYD01000005">
    <property type="protein sequence ID" value="KOS07113.1"/>
    <property type="molecule type" value="Genomic_DNA"/>
</dbReference>
<feature type="transmembrane region" description="Helical" evidence="1">
    <location>
        <begin position="12"/>
        <end position="30"/>
    </location>
</feature>
<organism evidence="2 3">
    <name type="scientific">Flavobacterium akiainvivens</name>
    <dbReference type="NCBI Taxonomy" id="1202724"/>
    <lineage>
        <taxon>Bacteria</taxon>
        <taxon>Pseudomonadati</taxon>
        <taxon>Bacteroidota</taxon>
        <taxon>Flavobacteriia</taxon>
        <taxon>Flavobacteriales</taxon>
        <taxon>Flavobacteriaceae</taxon>
        <taxon>Flavobacterium</taxon>
    </lineage>
</organism>